<evidence type="ECO:0000313" key="1">
    <source>
        <dbReference type="EMBL" id="KAI5649405.1"/>
    </source>
</evidence>
<comment type="caution">
    <text evidence="1">The sequence shown here is derived from an EMBL/GenBank/DDBJ whole genome shotgun (WGS) entry which is preliminary data.</text>
</comment>
<evidence type="ECO:0000313" key="2">
    <source>
        <dbReference type="Proteomes" id="UP001060085"/>
    </source>
</evidence>
<proteinExistence type="predicted"/>
<sequence length="1152" mass="127696">MAGTATEESGMGRSSEGVSSGQQQRCQSGEALAEWRSCEQVENGTPSTSPPYWDSDDDDEDSGPKPSELYGKYTWKIDKFSQINKRELRSNAFEVGGYKWYILIYPQGCDVCNHLSLFLCVANHDKLLPGWSHFAQFTIAVVNKDPKKSKYSDTLHRFWKKEHDWGWKKFMELSKVLDGFIDADTLIIKAQVQVIRERANRPFRCLDCQYRRELVRVYLTNVEQICRRFVEERRGKLGKLIDDKGRWTSFCAFWLGLDQSSRRRMSKEKSDSILKVVVKHFFIEKEVTSTLVMDSLYSGLKALEGQTKGKKNKGKYVDAEELPVPIVRMEKDMFVLVDDVLLLLERAAMEPLPPKDEKGPQNRTKEGGSGEDFNKDSIERDERRLTELGRRTIEIFVLAHIFSKIEVAYQEAVALKRQEELIREEEAAWLAETEQKAKRGAADKEKKSKKKQGKQKRNNRKVKDKGKDGKSSVMVDYKADGDSLTDERKDYVTEEPEVVLDKAGGVEDVSDVSDSIDGTPEILHPDSEDRDASPVNWDTDTSEAHPPTEASSSGISGLSVVQNGIGERRNTSTMDDSSSTCSTDSVPSVVMNGSHKGNLSYHKNQKSPKRRSHGQSKATFEAADWSSETCGQSSEAVMDLGQKKDASRSYKTAETRSQVVVCSSQDQMKWVKPHDSKKEEEAAVQRKPSDKEDTDVEGSSVGRITTVLSMPRSPPKNTSSAIVPKSEPKVSNSGDPLSARKQSSDSPKLSYESARLLHSAEVAVMSKPGTYKTSSPNRSEKPSAQQAPVAAEKTSTQHVPAMSRPLSAPLVPVSRPVAPVVSSMVQTPPLLARSVSSAGRLGPEPSTAAHSYAPQSYRNVMMGSSVAGSSVGYTQPHSPSSGVNSSHAYSQPTPAPLPNPLLLSNNSERMEASSNKPSFPFGMINHDVMPNGQHWIEGPQRDSGNISRDHGSFSDIRSFDMYKPIQTRSQDHIPSEFPAGTSGRQAHGLAEEFPHLDIINDLLEDDVIGKAAVGNSSFHSFSNGPQHLNRHYSFPGDVGMSNDLSPSTSSCRFDRTLSYHHDEGHHRSYVSLGGPTIRDVIPQSNLRPFSNGQAPINGMIPNQWQMAGNDSRSFVNMRNMDNDGFPYHIPPDYSNLSSGVNGYTVFRPSNGH</sequence>
<dbReference type="EMBL" id="CM044708">
    <property type="protein sequence ID" value="KAI5649405.1"/>
    <property type="molecule type" value="Genomic_DNA"/>
</dbReference>
<dbReference type="Proteomes" id="UP001060085">
    <property type="component" value="Linkage Group LG08"/>
</dbReference>
<keyword evidence="2" id="KW-1185">Reference proteome</keyword>
<gene>
    <name evidence="1" type="ORF">M9H77_35410</name>
</gene>
<protein>
    <submittedName>
        <fullName evidence="1">Uncharacterized protein</fullName>
    </submittedName>
</protein>
<accession>A0ACB9ZSL4</accession>
<name>A0ACB9ZSL4_CATRO</name>
<organism evidence="1 2">
    <name type="scientific">Catharanthus roseus</name>
    <name type="common">Madagascar periwinkle</name>
    <name type="synonym">Vinca rosea</name>
    <dbReference type="NCBI Taxonomy" id="4058"/>
    <lineage>
        <taxon>Eukaryota</taxon>
        <taxon>Viridiplantae</taxon>
        <taxon>Streptophyta</taxon>
        <taxon>Embryophyta</taxon>
        <taxon>Tracheophyta</taxon>
        <taxon>Spermatophyta</taxon>
        <taxon>Magnoliopsida</taxon>
        <taxon>eudicotyledons</taxon>
        <taxon>Gunneridae</taxon>
        <taxon>Pentapetalae</taxon>
        <taxon>asterids</taxon>
        <taxon>lamiids</taxon>
        <taxon>Gentianales</taxon>
        <taxon>Apocynaceae</taxon>
        <taxon>Rauvolfioideae</taxon>
        <taxon>Vinceae</taxon>
        <taxon>Catharanthinae</taxon>
        <taxon>Catharanthus</taxon>
    </lineage>
</organism>
<reference evidence="2" key="1">
    <citation type="journal article" date="2023" name="Nat. Plants">
        <title>Single-cell RNA sequencing provides a high-resolution roadmap for understanding the multicellular compartmentation of specialized metabolism.</title>
        <authorList>
            <person name="Sun S."/>
            <person name="Shen X."/>
            <person name="Li Y."/>
            <person name="Li Y."/>
            <person name="Wang S."/>
            <person name="Li R."/>
            <person name="Zhang H."/>
            <person name="Shen G."/>
            <person name="Guo B."/>
            <person name="Wei J."/>
            <person name="Xu J."/>
            <person name="St-Pierre B."/>
            <person name="Chen S."/>
            <person name="Sun C."/>
        </authorList>
    </citation>
    <scope>NUCLEOTIDE SEQUENCE [LARGE SCALE GENOMIC DNA]</scope>
</reference>